<keyword evidence="1" id="KW-0812">Transmembrane</keyword>
<gene>
    <name evidence="2" type="primary">Dana\GF26954</name>
    <name evidence="2" type="ORF">GF26954</name>
</gene>
<evidence type="ECO:0000313" key="3">
    <source>
        <dbReference type="Proteomes" id="UP000007801"/>
    </source>
</evidence>
<dbReference type="GeneID" id="26514363"/>
<proteinExistence type="predicted"/>
<protein>
    <submittedName>
        <fullName evidence="2">Uncharacterized protein, isoform A</fullName>
    </submittedName>
</protein>
<dbReference type="InParanoid" id="A0A0P8ZS61"/>
<dbReference type="EMBL" id="CH902619">
    <property type="protein sequence ID" value="KPU77320.1"/>
    <property type="molecule type" value="Genomic_DNA"/>
</dbReference>
<keyword evidence="3" id="KW-1185">Reference proteome</keyword>
<keyword evidence="1" id="KW-0472">Membrane</keyword>
<feature type="transmembrane region" description="Helical" evidence="1">
    <location>
        <begin position="286"/>
        <end position="308"/>
    </location>
</feature>
<reference evidence="2 3" key="1">
    <citation type="journal article" date="2007" name="Nature">
        <title>Evolution of genes and genomes on the Drosophila phylogeny.</title>
        <authorList>
            <consortium name="Drosophila 12 Genomes Consortium"/>
            <person name="Clark A.G."/>
            <person name="Eisen M.B."/>
            <person name="Smith D.R."/>
            <person name="Bergman C.M."/>
            <person name="Oliver B."/>
            <person name="Markow T.A."/>
            <person name="Kaufman T.C."/>
            <person name="Kellis M."/>
            <person name="Gelbart W."/>
            <person name="Iyer V.N."/>
            <person name="Pollard D.A."/>
            <person name="Sackton T.B."/>
            <person name="Larracuente A.M."/>
            <person name="Singh N.D."/>
            <person name="Abad J.P."/>
            <person name="Abt D.N."/>
            <person name="Adryan B."/>
            <person name="Aguade M."/>
            <person name="Akashi H."/>
            <person name="Anderson W.W."/>
            <person name="Aquadro C.F."/>
            <person name="Ardell D.H."/>
            <person name="Arguello R."/>
            <person name="Artieri C.G."/>
            <person name="Barbash D.A."/>
            <person name="Barker D."/>
            <person name="Barsanti P."/>
            <person name="Batterham P."/>
            <person name="Batzoglou S."/>
            <person name="Begun D."/>
            <person name="Bhutkar A."/>
            <person name="Blanco E."/>
            <person name="Bosak S.A."/>
            <person name="Bradley R.K."/>
            <person name="Brand A.D."/>
            <person name="Brent M.R."/>
            <person name="Brooks A.N."/>
            <person name="Brown R.H."/>
            <person name="Butlin R.K."/>
            <person name="Caggese C."/>
            <person name="Calvi B.R."/>
            <person name="Bernardo de Carvalho A."/>
            <person name="Caspi A."/>
            <person name="Castrezana S."/>
            <person name="Celniker S.E."/>
            <person name="Chang J.L."/>
            <person name="Chapple C."/>
            <person name="Chatterji S."/>
            <person name="Chinwalla A."/>
            <person name="Civetta A."/>
            <person name="Clifton S.W."/>
            <person name="Comeron J.M."/>
            <person name="Costello J.C."/>
            <person name="Coyne J.A."/>
            <person name="Daub J."/>
            <person name="David R.G."/>
            <person name="Delcher A.L."/>
            <person name="Delehaunty K."/>
            <person name="Do C.B."/>
            <person name="Ebling H."/>
            <person name="Edwards K."/>
            <person name="Eickbush T."/>
            <person name="Evans J.D."/>
            <person name="Filipski A."/>
            <person name="Findeiss S."/>
            <person name="Freyhult E."/>
            <person name="Fulton L."/>
            <person name="Fulton R."/>
            <person name="Garcia A.C."/>
            <person name="Gardiner A."/>
            <person name="Garfield D.A."/>
            <person name="Garvin B.E."/>
            <person name="Gibson G."/>
            <person name="Gilbert D."/>
            <person name="Gnerre S."/>
            <person name="Godfrey J."/>
            <person name="Good R."/>
            <person name="Gotea V."/>
            <person name="Gravely B."/>
            <person name="Greenberg A.J."/>
            <person name="Griffiths-Jones S."/>
            <person name="Gross S."/>
            <person name="Guigo R."/>
            <person name="Gustafson E.A."/>
            <person name="Haerty W."/>
            <person name="Hahn M.W."/>
            <person name="Halligan D.L."/>
            <person name="Halpern A.L."/>
            <person name="Halter G.M."/>
            <person name="Han M.V."/>
            <person name="Heger A."/>
            <person name="Hillier L."/>
            <person name="Hinrichs A.S."/>
            <person name="Holmes I."/>
            <person name="Hoskins R.A."/>
            <person name="Hubisz M.J."/>
            <person name="Hultmark D."/>
            <person name="Huntley M.A."/>
            <person name="Jaffe D.B."/>
            <person name="Jagadeeshan S."/>
            <person name="Jeck W.R."/>
            <person name="Johnson J."/>
            <person name="Jones C.D."/>
            <person name="Jordan W.C."/>
            <person name="Karpen G.H."/>
            <person name="Kataoka E."/>
            <person name="Keightley P.D."/>
            <person name="Kheradpour P."/>
            <person name="Kirkness E.F."/>
            <person name="Koerich L.B."/>
            <person name="Kristiansen K."/>
            <person name="Kudrna D."/>
            <person name="Kulathinal R.J."/>
            <person name="Kumar S."/>
            <person name="Kwok R."/>
            <person name="Lander E."/>
            <person name="Langley C.H."/>
            <person name="Lapoint R."/>
            <person name="Lazzaro B.P."/>
            <person name="Lee S.J."/>
            <person name="Levesque L."/>
            <person name="Li R."/>
            <person name="Lin C.F."/>
            <person name="Lin M.F."/>
            <person name="Lindblad-Toh K."/>
            <person name="Llopart A."/>
            <person name="Long M."/>
            <person name="Low L."/>
            <person name="Lozovsky E."/>
            <person name="Lu J."/>
            <person name="Luo M."/>
            <person name="Machado C.A."/>
            <person name="Makalowski W."/>
            <person name="Marzo M."/>
            <person name="Matsuda M."/>
            <person name="Matzkin L."/>
            <person name="McAllister B."/>
            <person name="McBride C.S."/>
            <person name="McKernan B."/>
            <person name="McKernan K."/>
            <person name="Mendez-Lago M."/>
            <person name="Minx P."/>
            <person name="Mollenhauer M.U."/>
            <person name="Montooth K."/>
            <person name="Mount S.M."/>
            <person name="Mu X."/>
            <person name="Myers E."/>
            <person name="Negre B."/>
            <person name="Newfeld S."/>
            <person name="Nielsen R."/>
            <person name="Noor M.A."/>
            <person name="O'Grady P."/>
            <person name="Pachter L."/>
            <person name="Papaceit M."/>
            <person name="Parisi M.J."/>
            <person name="Parisi M."/>
            <person name="Parts L."/>
            <person name="Pedersen J.S."/>
            <person name="Pesole G."/>
            <person name="Phillippy A.M."/>
            <person name="Ponting C.P."/>
            <person name="Pop M."/>
            <person name="Porcelli D."/>
            <person name="Powell J.R."/>
            <person name="Prohaska S."/>
            <person name="Pruitt K."/>
            <person name="Puig M."/>
            <person name="Quesneville H."/>
            <person name="Ram K.R."/>
            <person name="Rand D."/>
            <person name="Rasmussen M.D."/>
            <person name="Reed L.K."/>
            <person name="Reenan R."/>
            <person name="Reily A."/>
            <person name="Remington K.A."/>
            <person name="Rieger T.T."/>
            <person name="Ritchie M.G."/>
            <person name="Robin C."/>
            <person name="Rogers Y.H."/>
            <person name="Rohde C."/>
            <person name="Rozas J."/>
            <person name="Rubenfield M.J."/>
            <person name="Ruiz A."/>
            <person name="Russo S."/>
            <person name="Salzberg S.L."/>
            <person name="Sanchez-Gracia A."/>
            <person name="Saranga D.J."/>
            <person name="Sato H."/>
            <person name="Schaeffer S.W."/>
            <person name="Schatz M.C."/>
            <person name="Schlenke T."/>
            <person name="Schwartz R."/>
            <person name="Segarra C."/>
            <person name="Singh R.S."/>
            <person name="Sirot L."/>
            <person name="Sirota M."/>
            <person name="Sisneros N.B."/>
            <person name="Smith C.D."/>
            <person name="Smith T.F."/>
            <person name="Spieth J."/>
            <person name="Stage D.E."/>
            <person name="Stark A."/>
            <person name="Stephan W."/>
            <person name="Strausberg R.L."/>
            <person name="Strempel S."/>
            <person name="Sturgill D."/>
            <person name="Sutton G."/>
            <person name="Sutton G.G."/>
            <person name="Tao W."/>
            <person name="Teichmann S."/>
            <person name="Tobari Y.N."/>
            <person name="Tomimura Y."/>
            <person name="Tsolas J.M."/>
            <person name="Valente V.L."/>
            <person name="Venter E."/>
            <person name="Venter J.C."/>
            <person name="Vicario S."/>
            <person name="Vieira F.G."/>
            <person name="Vilella A.J."/>
            <person name="Villasante A."/>
            <person name="Walenz B."/>
            <person name="Wang J."/>
            <person name="Wasserman M."/>
            <person name="Watts T."/>
            <person name="Wilson D."/>
            <person name="Wilson R.K."/>
            <person name="Wing R.A."/>
            <person name="Wolfner M.F."/>
            <person name="Wong A."/>
            <person name="Wong G.K."/>
            <person name="Wu C.I."/>
            <person name="Wu G."/>
            <person name="Yamamoto D."/>
            <person name="Yang H.P."/>
            <person name="Yang S.P."/>
            <person name="Yorke J.A."/>
            <person name="Yoshida K."/>
            <person name="Zdobnov E."/>
            <person name="Zhang P."/>
            <person name="Zhang Y."/>
            <person name="Zimin A.V."/>
            <person name="Baldwin J."/>
            <person name="Abdouelleil A."/>
            <person name="Abdulkadir J."/>
            <person name="Abebe A."/>
            <person name="Abera B."/>
            <person name="Abreu J."/>
            <person name="Acer S.C."/>
            <person name="Aftuck L."/>
            <person name="Alexander A."/>
            <person name="An P."/>
            <person name="Anderson E."/>
            <person name="Anderson S."/>
            <person name="Arachi H."/>
            <person name="Azer M."/>
            <person name="Bachantsang P."/>
            <person name="Barry A."/>
            <person name="Bayul T."/>
            <person name="Berlin A."/>
            <person name="Bessette D."/>
            <person name="Bloom T."/>
            <person name="Blye J."/>
            <person name="Boguslavskiy L."/>
            <person name="Bonnet C."/>
            <person name="Boukhgalter B."/>
            <person name="Bourzgui I."/>
            <person name="Brown A."/>
            <person name="Cahill P."/>
            <person name="Channer S."/>
            <person name="Cheshatsang Y."/>
            <person name="Chuda L."/>
            <person name="Citroen M."/>
            <person name="Collymore A."/>
            <person name="Cooke P."/>
            <person name="Costello M."/>
            <person name="D'Aco K."/>
            <person name="Daza R."/>
            <person name="De Haan G."/>
            <person name="DeGray S."/>
            <person name="DeMaso C."/>
            <person name="Dhargay N."/>
            <person name="Dooley K."/>
            <person name="Dooley E."/>
            <person name="Doricent M."/>
            <person name="Dorje P."/>
            <person name="Dorjee K."/>
            <person name="Dupes A."/>
            <person name="Elong R."/>
            <person name="Falk J."/>
            <person name="Farina A."/>
            <person name="Faro S."/>
            <person name="Ferguson D."/>
            <person name="Fisher S."/>
            <person name="Foley C.D."/>
            <person name="Franke A."/>
            <person name="Friedrich D."/>
            <person name="Gadbois L."/>
            <person name="Gearin G."/>
            <person name="Gearin C.R."/>
            <person name="Giannoukos G."/>
            <person name="Goode T."/>
            <person name="Graham J."/>
            <person name="Grandbois E."/>
            <person name="Grewal S."/>
            <person name="Gyaltsen K."/>
            <person name="Hafez N."/>
            <person name="Hagos B."/>
            <person name="Hall J."/>
            <person name="Henson C."/>
            <person name="Hollinger A."/>
            <person name="Honan T."/>
            <person name="Huard M.D."/>
            <person name="Hughes L."/>
            <person name="Hurhula B."/>
            <person name="Husby M.E."/>
            <person name="Kamat A."/>
            <person name="Kanga B."/>
            <person name="Kashin S."/>
            <person name="Khazanovich D."/>
            <person name="Kisner P."/>
            <person name="Lance K."/>
            <person name="Lara M."/>
            <person name="Lee W."/>
            <person name="Lennon N."/>
            <person name="Letendre F."/>
            <person name="LeVine R."/>
            <person name="Lipovsky A."/>
            <person name="Liu X."/>
            <person name="Liu J."/>
            <person name="Liu S."/>
            <person name="Lokyitsang T."/>
            <person name="Lokyitsang Y."/>
            <person name="Lubonja R."/>
            <person name="Lui A."/>
            <person name="MacDonald P."/>
            <person name="Magnisalis V."/>
            <person name="Maru K."/>
            <person name="Matthews C."/>
            <person name="McCusker W."/>
            <person name="McDonough S."/>
            <person name="Mehta T."/>
            <person name="Meldrim J."/>
            <person name="Meneus L."/>
            <person name="Mihai O."/>
            <person name="Mihalev A."/>
            <person name="Mihova T."/>
            <person name="Mittelman R."/>
            <person name="Mlenga V."/>
            <person name="Montmayeur A."/>
            <person name="Mulrain L."/>
            <person name="Navidi A."/>
            <person name="Naylor J."/>
            <person name="Negash T."/>
            <person name="Nguyen T."/>
            <person name="Nguyen N."/>
            <person name="Nicol R."/>
            <person name="Norbu C."/>
            <person name="Norbu N."/>
            <person name="Novod N."/>
            <person name="O'Neill B."/>
            <person name="Osman S."/>
            <person name="Markiewicz E."/>
            <person name="Oyono O.L."/>
            <person name="Patti C."/>
            <person name="Phunkhang P."/>
            <person name="Pierre F."/>
            <person name="Priest M."/>
            <person name="Raghuraman S."/>
            <person name="Rege F."/>
            <person name="Reyes R."/>
            <person name="Rise C."/>
            <person name="Rogov P."/>
            <person name="Ross K."/>
            <person name="Ryan E."/>
            <person name="Settipalli S."/>
            <person name="Shea T."/>
            <person name="Sherpa N."/>
            <person name="Shi L."/>
            <person name="Shih D."/>
            <person name="Sparrow T."/>
            <person name="Spaulding J."/>
            <person name="Stalker J."/>
            <person name="Stange-Thomann N."/>
            <person name="Stavropoulos S."/>
            <person name="Stone C."/>
            <person name="Strader C."/>
            <person name="Tesfaye S."/>
            <person name="Thomson T."/>
            <person name="Thoulutsang Y."/>
            <person name="Thoulutsang D."/>
            <person name="Topham K."/>
            <person name="Topping I."/>
            <person name="Tsamla T."/>
            <person name="Vassiliev H."/>
            <person name="Vo A."/>
            <person name="Wangchuk T."/>
            <person name="Wangdi T."/>
            <person name="Weiand M."/>
            <person name="Wilkinson J."/>
            <person name="Wilson A."/>
            <person name="Yadav S."/>
            <person name="Young G."/>
            <person name="Yu Q."/>
            <person name="Zembek L."/>
            <person name="Zhong D."/>
            <person name="Zimmer A."/>
            <person name="Zwirko Z."/>
            <person name="Jaffe D.B."/>
            <person name="Alvarez P."/>
            <person name="Brockman W."/>
            <person name="Butler J."/>
            <person name="Chin C."/>
            <person name="Gnerre S."/>
            <person name="Grabherr M."/>
            <person name="Kleber M."/>
            <person name="Mauceli E."/>
            <person name="MacCallum I."/>
        </authorList>
    </citation>
    <scope>NUCLEOTIDE SEQUENCE [LARGE SCALE GENOMIC DNA]</scope>
    <source>
        <strain evidence="3">Tucson 14024-0371.13</strain>
    </source>
</reference>
<evidence type="ECO:0000256" key="1">
    <source>
        <dbReference type="SAM" id="Phobius"/>
    </source>
</evidence>
<dbReference type="OrthoDB" id="10070859at2759"/>
<dbReference type="Proteomes" id="UP000007801">
    <property type="component" value="Unassembled WGS sequence"/>
</dbReference>
<name>A0A0P8ZS61_DROAN</name>
<organism evidence="2 3">
    <name type="scientific">Drosophila ananassae</name>
    <name type="common">Fruit fly</name>
    <dbReference type="NCBI Taxonomy" id="7217"/>
    <lineage>
        <taxon>Eukaryota</taxon>
        <taxon>Metazoa</taxon>
        <taxon>Ecdysozoa</taxon>
        <taxon>Arthropoda</taxon>
        <taxon>Hexapoda</taxon>
        <taxon>Insecta</taxon>
        <taxon>Pterygota</taxon>
        <taxon>Neoptera</taxon>
        <taxon>Endopterygota</taxon>
        <taxon>Diptera</taxon>
        <taxon>Brachycera</taxon>
        <taxon>Muscomorpha</taxon>
        <taxon>Ephydroidea</taxon>
        <taxon>Drosophilidae</taxon>
        <taxon>Drosophila</taxon>
        <taxon>Sophophora</taxon>
    </lineage>
</organism>
<sequence>MDLKSISNIVFENGTLLGSMPECQSNRHCGAFVIPEIVISSCQSNNSLHRVREDNRVNINSIHRKLSTCSEQKVCTEQCIVGSGTVISSNVLNASLSSGSDSVSKHEKCSDGSTITAKDTRCSASSETTVMAALEIGYPPQYSNIYRDRRQNHVDSTVSVNTPVQQTRNISSEEDRTNSIQYFQYCQHRRGIAEQNPHHDHSNMMNVTVPLSGNSLVAGSRLLSTNSTNITGSSNEVPIGGCSFRKWFLRPSLPFVIGVFALGGVAFTLGGIVLGSTGLLEHSTQYLSAALLMIGIGVSLIVISGAIWRLSLLDDADDCSCFRRFETCHNCHNPHCNNRQVRDGYIYTEFQHRPPPPSYLTSLNEYTLVYYPNVHSIGISTPPPLYRSTYSLNYSVLGPMVPPAEISQLQNNTLFKDDRSSSNAIKKVKSSDQLTSAEISETGLLIQETEEYTTNRDYAFI</sequence>
<feature type="transmembrane region" description="Helical" evidence="1">
    <location>
        <begin position="253"/>
        <end position="274"/>
    </location>
</feature>
<dbReference type="AlphaFoldDB" id="A0A0P8ZS61"/>
<keyword evidence="1" id="KW-1133">Transmembrane helix</keyword>
<accession>A0A0P8ZS61</accession>
<dbReference type="KEGG" id="dan:26514363"/>
<evidence type="ECO:0000313" key="2">
    <source>
        <dbReference type="EMBL" id="KPU77320.1"/>
    </source>
</evidence>